<feature type="transmembrane region" description="Helical" evidence="1">
    <location>
        <begin position="293"/>
        <end position="324"/>
    </location>
</feature>
<organism evidence="2 3">
    <name type="scientific">Pseudomonas syringae pv. solidagae</name>
    <dbReference type="NCBI Taxonomy" id="264458"/>
    <lineage>
        <taxon>Bacteria</taxon>
        <taxon>Pseudomonadati</taxon>
        <taxon>Pseudomonadota</taxon>
        <taxon>Gammaproteobacteria</taxon>
        <taxon>Pseudomonadales</taxon>
        <taxon>Pseudomonadaceae</taxon>
        <taxon>Pseudomonas</taxon>
        <taxon>Pseudomonas syringae</taxon>
    </lineage>
</organism>
<reference evidence="2 3" key="1">
    <citation type="submission" date="2018-08" db="EMBL/GenBank/DDBJ databases">
        <title>Recombination of ecologically and evolutionarily significant loci maintains genetic cohesion in the Pseudomonas syringae species complex.</title>
        <authorList>
            <person name="Dillon M."/>
            <person name="Thakur S."/>
            <person name="Almeida R.N.D."/>
            <person name="Weir B.S."/>
            <person name="Guttman D.S."/>
        </authorList>
    </citation>
    <scope>NUCLEOTIDE SEQUENCE [LARGE SCALE GENOMIC DNA]</scope>
    <source>
        <strain evidence="2 3">ICMP 16926</strain>
    </source>
</reference>
<accession>A0A3M5KUR7</accession>
<sequence length="336" mass="37361">MCLKVSINRPIATSFKVVHSPASIDLMVCVLRRAARNFDVKIAFLSDKWSYWLSLVICPVFRIKLLREYLMQTMLDLIENATMQAWIWGPLMGVVFGALFAGVTNSPTVNAPVTVTQTKNTYITKVVVNHQRPGSGGDGGGAMVVLIAAGFGMVFLVWKYAIHIDLVHYCLWALLSTLLSFSLTTAFVSLVKGQFTSSSWCVYIAAPVVILAVCGRLLLLAKASFDPELTQLASQNTFWNFYAHSLSTYGQSLVMYQVLGVTLIFLVMVFTGVALLHYLALMNQRSYGPLQGFWMFLTGATMFFSGKLWFFVMAFVLGLSYVLVEPNLMATWASQR</sequence>
<dbReference type="Proteomes" id="UP000268096">
    <property type="component" value="Unassembled WGS sequence"/>
</dbReference>
<dbReference type="AlphaFoldDB" id="A0A3M5KUR7"/>
<feature type="transmembrane region" description="Helical" evidence="1">
    <location>
        <begin position="49"/>
        <end position="65"/>
    </location>
</feature>
<feature type="transmembrane region" description="Helical" evidence="1">
    <location>
        <begin position="139"/>
        <end position="158"/>
    </location>
</feature>
<gene>
    <name evidence="2" type="ORF">ALP48_200052</name>
</gene>
<keyword evidence="1" id="KW-0472">Membrane</keyword>
<evidence type="ECO:0000313" key="2">
    <source>
        <dbReference type="EMBL" id="RMT39040.1"/>
    </source>
</evidence>
<evidence type="ECO:0000313" key="3">
    <source>
        <dbReference type="Proteomes" id="UP000268096"/>
    </source>
</evidence>
<comment type="caution">
    <text evidence="2">The sequence shown here is derived from an EMBL/GenBank/DDBJ whole genome shotgun (WGS) entry which is preliminary data.</text>
</comment>
<evidence type="ECO:0000256" key="1">
    <source>
        <dbReference type="SAM" id="Phobius"/>
    </source>
</evidence>
<feature type="transmembrane region" description="Helical" evidence="1">
    <location>
        <begin position="85"/>
        <end position="103"/>
    </location>
</feature>
<feature type="transmembrane region" description="Helical" evidence="1">
    <location>
        <begin position="197"/>
        <end position="219"/>
    </location>
</feature>
<name>A0A3M5KUR7_PSESX</name>
<feature type="transmembrane region" description="Helical" evidence="1">
    <location>
        <begin position="258"/>
        <end position="281"/>
    </location>
</feature>
<dbReference type="EMBL" id="RBTH01000379">
    <property type="protein sequence ID" value="RMT39040.1"/>
    <property type="molecule type" value="Genomic_DNA"/>
</dbReference>
<feature type="transmembrane region" description="Helical" evidence="1">
    <location>
        <begin position="170"/>
        <end position="191"/>
    </location>
</feature>
<proteinExistence type="predicted"/>
<protein>
    <submittedName>
        <fullName evidence="2">Uncharacterized protein</fullName>
    </submittedName>
</protein>
<keyword evidence="1" id="KW-1133">Transmembrane helix</keyword>
<keyword evidence="1" id="KW-0812">Transmembrane</keyword>